<keyword evidence="1" id="KW-0732">Signal</keyword>
<evidence type="ECO:0008006" key="4">
    <source>
        <dbReference type="Google" id="ProtNLM"/>
    </source>
</evidence>
<name>A0A812D5T8_ACAPH</name>
<gene>
    <name evidence="2" type="ORF">SPHA_47855</name>
</gene>
<dbReference type="Proteomes" id="UP000597762">
    <property type="component" value="Unassembled WGS sequence"/>
</dbReference>
<comment type="caution">
    <text evidence="2">The sequence shown here is derived from an EMBL/GenBank/DDBJ whole genome shotgun (WGS) entry which is preliminary data.</text>
</comment>
<evidence type="ECO:0000313" key="3">
    <source>
        <dbReference type="Proteomes" id="UP000597762"/>
    </source>
</evidence>
<feature type="signal peptide" evidence="1">
    <location>
        <begin position="1"/>
        <end position="17"/>
    </location>
</feature>
<proteinExistence type="predicted"/>
<feature type="chain" id="PRO_5032914923" description="Spaetzle domain-containing protein" evidence="1">
    <location>
        <begin position="18"/>
        <end position="169"/>
    </location>
</feature>
<reference evidence="2" key="1">
    <citation type="submission" date="2021-01" db="EMBL/GenBank/DDBJ databases">
        <authorList>
            <person name="Li R."/>
            <person name="Bekaert M."/>
        </authorList>
    </citation>
    <scope>NUCLEOTIDE SEQUENCE</scope>
    <source>
        <strain evidence="2">Farmed</strain>
    </source>
</reference>
<organism evidence="2 3">
    <name type="scientific">Acanthosepion pharaonis</name>
    <name type="common">Pharaoh cuttlefish</name>
    <name type="synonym">Sepia pharaonis</name>
    <dbReference type="NCBI Taxonomy" id="158019"/>
    <lineage>
        <taxon>Eukaryota</taxon>
        <taxon>Metazoa</taxon>
        <taxon>Spiralia</taxon>
        <taxon>Lophotrochozoa</taxon>
        <taxon>Mollusca</taxon>
        <taxon>Cephalopoda</taxon>
        <taxon>Coleoidea</taxon>
        <taxon>Decapodiformes</taxon>
        <taxon>Sepiida</taxon>
        <taxon>Sepiina</taxon>
        <taxon>Sepiidae</taxon>
        <taxon>Acanthosepion</taxon>
    </lineage>
</organism>
<keyword evidence="3" id="KW-1185">Reference proteome</keyword>
<protein>
    <recommendedName>
        <fullName evidence="4">Spaetzle domain-containing protein</fullName>
    </recommendedName>
</protein>
<dbReference type="AlphaFoldDB" id="A0A812D5T8"/>
<evidence type="ECO:0000256" key="1">
    <source>
        <dbReference type="SAM" id="SignalP"/>
    </source>
</evidence>
<sequence length="169" mass="19551">MTILFLCFLCLLNTVKASTYSCDNNRPLEMLYRPSSENYSYIASSKESNKSCEIPKIFKPFFKDISMYNVDEIDGKNIDNDCCCPTKRQFLSIDHDDPYLINTSNQRKKLAFGECKNIIHIIRIGYCSKQSDSCGQCKNVKQIYNLLIEENGELVFDKFKLPSYCICNH</sequence>
<evidence type="ECO:0000313" key="2">
    <source>
        <dbReference type="EMBL" id="CAE1289809.1"/>
    </source>
</evidence>
<accession>A0A812D5T8</accession>
<dbReference type="EMBL" id="CAHIKZ030002633">
    <property type="protein sequence ID" value="CAE1289809.1"/>
    <property type="molecule type" value="Genomic_DNA"/>
</dbReference>